<feature type="region of interest" description="Disordered" evidence="1">
    <location>
        <begin position="1"/>
        <end position="28"/>
    </location>
</feature>
<dbReference type="EMBL" id="CAJPIJ010000183">
    <property type="protein sequence ID" value="CAG2005046.1"/>
    <property type="molecule type" value="Genomic_DNA"/>
</dbReference>
<reference evidence="2" key="2">
    <citation type="submission" date="2021-03" db="EMBL/GenBank/DDBJ databases">
        <authorList>
            <person name="Alouane T."/>
            <person name="Langin T."/>
            <person name="Bonhomme L."/>
        </authorList>
    </citation>
    <scope>NUCLEOTIDE SEQUENCE</scope>
    <source>
        <strain evidence="2">MDC_Fg202</strain>
    </source>
</reference>
<protein>
    <submittedName>
        <fullName evidence="3">Uncharacterized protein</fullName>
    </submittedName>
</protein>
<feature type="compositionally biased region" description="Basic and acidic residues" evidence="1">
    <location>
        <begin position="16"/>
        <end position="25"/>
    </location>
</feature>
<gene>
    <name evidence="3" type="ORF">FUG_LOCUS541883</name>
    <name evidence="2" type="ORF">MDCFG202_LOCUS496316</name>
</gene>
<accession>A0A4E9EMS9</accession>
<dbReference type="AlphaFoldDB" id="A0A4E9EMS9"/>
<evidence type="ECO:0000256" key="1">
    <source>
        <dbReference type="SAM" id="MobiDB-lite"/>
    </source>
</evidence>
<dbReference type="EMBL" id="CAAKMV010000185">
    <property type="protein sequence ID" value="VIO63745.1"/>
    <property type="molecule type" value="Genomic_DNA"/>
</dbReference>
<name>A0A4E9EMS9_GIBZA</name>
<proteinExistence type="predicted"/>
<dbReference type="Proteomes" id="UP000746612">
    <property type="component" value="Unassembled WGS sequence"/>
</dbReference>
<reference evidence="3" key="1">
    <citation type="submission" date="2019-04" db="EMBL/GenBank/DDBJ databases">
        <authorList>
            <person name="Melise S."/>
            <person name="Noan J."/>
            <person name="Okalmin O."/>
        </authorList>
    </citation>
    <scope>NUCLEOTIDE SEQUENCE</scope>
    <source>
        <strain evidence="3">FN9</strain>
    </source>
</reference>
<evidence type="ECO:0000313" key="2">
    <source>
        <dbReference type="EMBL" id="CAG2005046.1"/>
    </source>
</evidence>
<sequence length="91" mass="9978">MFSTTLQHGTTPALSENEHKPRPDRTLACSKPKVAPWRQGHPMGMDIIDPRNQGISVNEGILHLSDSIYPSHPFDDVGIVRVAQLHAALSS</sequence>
<evidence type="ECO:0000313" key="3">
    <source>
        <dbReference type="EMBL" id="VIO63745.1"/>
    </source>
</evidence>
<feature type="compositionally biased region" description="Polar residues" evidence="1">
    <location>
        <begin position="1"/>
        <end position="14"/>
    </location>
</feature>
<organism evidence="3">
    <name type="scientific">Gibberella zeae</name>
    <name type="common">Wheat head blight fungus</name>
    <name type="synonym">Fusarium graminearum</name>
    <dbReference type="NCBI Taxonomy" id="5518"/>
    <lineage>
        <taxon>Eukaryota</taxon>
        <taxon>Fungi</taxon>
        <taxon>Dikarya</taxon>
        <taxon>Ascomycota</taxon>
        <taxon>Pezizomycotina</taxon>
        <taxon>Sordariomycetes</taxon>
        <taxon>Hypocreomycetidae</taxon>
        <taxon>Hypocreales</taxon>
        <taxon>Nectriaceae</taxon>
        <taxon>Fusarium</taxon>
    </lineage>
</organism>